<gene>
    <name evidence="3" type="ORF">TIFTF001_017769</name>
</gene>
<dbReference type="Gramene" id="FCD_00025235-RA">
    <property type="protein sequence ID" value="FCD_00025235-RA:cds"/>
    <property type="gene ID" value="FCD_00025235"/>
</dbReference>
<dbReference type="AlphaFoldDB" id="A0AA88AUU6"/>
<dbReference type="EMBL" id="BTGU01000028">
    <property type="protein sequence ID" value="GMN48606.1"/>
    <property type="molecule type" value="Genomic_DNA"/>
</dbReference>
<keyword evidence="4" id="KW-1185">Reference proteome</keyword>
<dbReference type="InterPro" id="IPR046960">
    <property type="entry name" value="PPR_At4g14850-like_plant"/>
</dbReference>
<dbReference type="FunFam" id="1.25.40.10:FF:000285">
    <property type="entry name" value="Pentatricopeptide repeat-containing protein, chloroplastic"/>
    <property type="match status" value="1"/>
</dbReference>
<evidence type="ECO:0000256" key="2">
    <source>
        <dbReference type="PROSITE-ProRule" id="PRU00708"/>
    </source>
</evidence>
<dbReference type="GO" id="GO:0003723">
    <property type="term" value="F:RNA binding"/>
    <property type="evidence" value="ECO:0007669"/>
    <property type="project" value="InterPro"/>
</dbReference>
<comment type="caution">
    <text evidence="3">The sequence shown here is derived from an EMBL/GenBank/DDBJ whole genome shotgun (WGS) entry which is preliminary data.</text>
</comment>
<evidence type="ECO:0000256" key="1">
    <source>
        <dbReference type="ARBA" id="ARBA00022737"/>
    </source>
</evidence>
<evidence type="ECO:0008006" key="5">
    <source>
        <dbReference type="Google" id="ProtNLM"/>
    </source>
</evidence>
<feature type="repeat" description="PPR" evidence="2">
    <location>
        <begin position="396"/>
        <end position="430"/>
    </location>
</feature>
<evidence type="ECO:0000313" key="4">
    <source>
        <dbReference type="Proteomes" id="UP001187192"/>
    </source>
</evidence>
<dbReference type="Gene3D" id="1.25.40.10">
    <property type="entry name" value="Tetratricopeptide repeat domain"/>
    <property type="match status" value="2"/>
</dbReference>
<reference evidence="3" key="1">
    <citation type="submission" date="2023-07" db="EMBL/GenBank/DDBJ databases">
        <title>draft genome sequence of fig (Ficus carica).</title>
        <authorList>
            <person name="Takahashi T."/>
            <person name="Nishimura K."/>
        </authorList>
    </citation>
    <scope>NUCLEOTIDE SEQUENCE</scope>
</reference>
<name>A0AA88AUU6_FICCA</name>
<protein>
    <recommendedName>
        <fullName evidence="5">Pentatricopeptide repeat-containing protein</fullName>
    </recommendedName>
</protein>
<proteinExistence type="predicted"/>
<dbReference type="PANTHER" id="PTHR47926:SF361">
    <property type="entry name" value="PENTACOTRIPEPTIDE-REPEAT REGION OF PRORP DOMAIN-CONTAINING PROTEIN"/>
    <property type="match status" value="1"/>
</dbReference>
<accession>A0AA88AUU6</accession>
<organism evidence="3 4">
    <name type="scientific">Ficus carica</name>
    <name type="common">Common fig</name>
    <dbReference type="NCBI Taxonomy" id="3494"/>
    <lineage>
        <taxon>Eukaryota</taxon>
        <taxon>Viridiplantae</taxon>
        <taxon>Streptophyta</taxon>
        <taxon>Embryophyta</taxon>
        <taxon>Tracheophyta</taxon>
        <taxon>Spermatophyta</taxon>
        <taxon>Magnoliopsida</taxon>
        <taxon>eudicotyledons</taxon>
        <taxon>Gunneridae</taxon>
        <taxon>Pentapetalae</taxon>
        <taxon>rosids</taxon>
        <taxon>fabids</taxon>
        <taxon>Rosales</taxon>
        <taxon>Moraceae</taxon>
        <taxon>Ficeae</taxon>
        <taxon>Ficus</taxon>
    </lineage>
</organism>
<evidence type="ECO:0000313" key="3">
    <source>
        <dbReference type="EMBL" id="GMN48606.1"/>
    </source>
</evidence>
<dbReference type="InterPro" id="IPR011990">
    <property type="entry name" value="TPR-like_helical_dom_sf"/>
</dbReference>
<dbReference type="PANTHER" id="PTHR47926">
    <property type="entry name" value="PENTATRICOPEPTIDE REPEAT-CONTAINING PROTEIN"/>
    <property type="match status" value="1"/>
</dbReference>
<sequence>MEMATVALSGAIGSCLTHSHSYSTNSAANHDKSSSPTTSKPAFQVSLLLRGPNKPHTAINHEILGTIAPPVKPNYSHTVDAHCSSQIVAKKKMPKKNAPFTTPSACSTSDVLHLMDALCLSIPPDMYISFIKECTITADSRGAEDLHAHISRSSLQDLALPLLNRLLLMNVSCGHLDLAHDLFDKMPSKDFKSWATMIVAYVNNSNYQEALSLFLKMLHHISMLEFPSWIMVCLLKTCVCMKNVDLGKQVHCAAFKLGHANSLFFASCLINFYGKYRCLESANLVFNKLPHHNTMTWMARLINNSREELFLEVLRDFNEVGKAGIKKNALMFSSVLKACGRIHDCGRSGRQVHANAIKLGFESNIYVQCGLVDMYGRSGLLREAKRVFEKSSDKRNSACWNAMLGGYIRNAFYVEAIKFVYEMKAAGVQLQQSLLDELKISCSSNSLVKLFPT</sequence>
<dbReference type="GO" id="GO:0009451">
    <property type="term" value="P:RNA modification"/>
    <property type="evidence" value="ECO:0007669"/>
    <property type="project" value="InterPro"/>
</dbReference>
<dbReference type="Pfam" id="PF01535">
    <property type="entry name" value="PPR"/>
    <property type="match status" value="3"/>
</dbReference>
<dbReference type="InterPro" id="IPR002885">
    <property type="entry name" value="PPR_rpt"/>
</dbReference>
<dbReference type="NCBIfam" id="TIGR00756">
    <property type="entry name" value="PPR"/>
    <property type="match status" value="2"/>
</dbReference>
<keyword evidence="1" id="KW-0677">Repeat</keyword>
<dbReference type="Proteomes" id="UP001187192">
    <property type="component" value="Unassembled WGS sequence"/>
</dbReference>
<dbReference type="PROSITE" id="PS51375">
    <property type="entry name" value="PPR"/>
    <property type="match status" value="1"/>
</dbReference>